<dbReference type="GO" id="GO:0046872">
    <property type="term" value="F:metal ion binding"/>
    <property type="evidence" value="ECO:0007669"/>
    <property type="project" value="UniProtKB-KW"/>
</dbReference>
<keyword evidence="9" id="KW-0636">Prenylation</keyword>
<evidence type="ECO:0000256" key="4">
    <source>
        <dbReference type="ARBA" id="ARBA00022801"/>
    </source>
</evidence>
<dbReference type="InterPro" id="IPR001806">
    <property type="entry name" value="Small_GTPase"/>
</dbReference>
<dbReference type="SMR" id="A0A2R4IKY0"/>
<accession>A0A2R4IKY0</accession>
<dbReference type="GO" id="GO:0007165">
    <property type="term" value="P:signal transduction"/>
    <property type="evidence" value="ECO:0007669"/>
    <property type="project" value="InterPro"/>
</dbReference>
<dbReference type="InterPro" id="IPR027417">
    <property type="entry name" value="P-loop_NTPase"/>
</dbReference>
<evidence type="ECO:0000256" key="1">
    <source>
        <dbReference type="ARBA" id="ARBA00022481"/>
    </source>
</evidence>
<evidence type="ECO:0000256" key="9">
    <source>
        <dbReference type="ARBA" id="ARBA00023289"/>
    </source>
</evidence>
<dbReference type="FunFam" id="3.40.50.300:FF:000273">
    <property type="entry name" value="GTP-binding protein Rheb homolog"/>
    <property type="match status" value="1"/>
</dbReference>
<keyword evidence="8" id="KW-0449">Lipoprotein</keyword>
<dbReference type="NCBIfam" id="TIGR00231">
    <property type="entry name" value="small_GTP"/>
    <property type="match status" value="1"/>
</dbReference>
<evidence type="ECO:0000256" key="7">
    <source>
        <dbReference type="ARBA" id="ARBA00023136"/>
    </source>
</evidence>
<evidence type="ECO:0000256" key="5">
    <source>
        <dbReference type="ARBA" id="ARBA00022842"/>
    </source>
</evidence>
<evidence type="ECO:0000256" key="2">
    <source>
        <dbReference type="ARBA" id="ARBA00022723"/>
    </source>
</evidence>
<organism evidence="14">
    <name type="scientific">Eukaryota sp</name>
    <dbReference type="NCBI Taxonomy" id="1928008"/>
    <lineage>
        <taxon>Eukaryota</taxon>
    </lineage>
</organism>
<dbReference type="InterPro" id="IPR005225">
    <property type="entry name" value="Small_GTP-bd"/>
</dbReference>
<evidence type="ECO:0000256" key="8">
    <source>
        <dbReference type="ARBA" id="ARBA00023288"/>
    </source>
</evidence>
<keyword evidence="2" id="KW-0479">Metal-binding</keyword>
<dbReference type="GO" id="GO:0005525">
    <property type="term" value="F:GTP binding"/>
    <property type="evidence" value="ECO:0007669"/>
    <property type="project" value="UniProtKB-KW"/>
</dbReference>
<dbReference type="GO" id="GO:0012505">
    <property type="term" value="C:endomembrane system"/>
    <property type="evidence" value="ECO:0007669"/>
    <property type="project" value="UniProtKB-SubCell"/>
</dbReference>
<protein>
    <submittedName>
        <fullName evidence="14">Rheb2</fullName>
    </submittedName>
</protein>
<dbReference type="PANTHER" id="PTHR24070">
    <property type="entry name" value="RAS, DI-RAS, AND RHEB FAMILY MEMBERS OF SMALL GTPASE SUPERFAMILY"/>
    <property type="match status" value="1"/>
</dbReference>
<sequence>MQTNGSSRRESRCCPCFGSADDGAYQSLESGGRGGSFAQNVGGGSFSSSNSGQNTNRGKKSRKIVFLGSRAVGKTLVNLVHIGEPFQDTYHPTIQNTFQKVITVNGDEYSAEILDLAGMDEYSLLPSHYSLGVHGYVLIYSVASKASFENISVINDKLMHNFLGSSNVPRVLVGNKTDMRRQVTKEEGQKLAEEWGCPFVECSAKNNENVSAIFNQLMIEIDKADRATGKGDDANGGCSLL</sequence>
<evidence type="ECO:0000256" key="11">
    <source>
        <dbReference type="ARBA" id="ARBA00046278"/>
    </source>
</evidence>
<keyword evidence="6" id="KW-0342">GTP-binding</keyword>
<evidence type="ECO:0000256" key="13">
    <source>
        <dbReference type="SAM" id="MobiDB-lite"/>
    </source>
</evidence>
<dbReference type="SMART" id="SM00175">
    <property type="entry name" value="RAB"/>
    <property type="match status" value="1"/>
</dbReference>
<dbReference type="SMART" id="SM00174">
    <property type="entry name" value="RHO"/>
    <property type="match status" value="1"/>
</dbReference>
<evidence type="ECO:0000256" key="12">
    <source>
        <dbReference type="ARBA" id="ARBA00049117"/>
    </source>
</evidence>
<evidence type="ECO:0000256" key="10">
    <source>
        <dbReference type="ARBA" id="ARBA00037969"/>
    </source>
</evidence>
<keyword evidence="4" id="KW-0378">Hydrolase</keyword>
<dbReference type="PROSITE" id="PS51421">
    <property type="entry name" value="RAS"/>
    <property type="match status" value="1"/>
</dbReference>
<keyword evidence="3" id="KW-0547">Nucleotide-binding</keyword>
<dbReference type="PROSITE" id="PS51420">
    <property type="entry name" value="RHO"/>
    <property type="match status" value="1"/>
</dbReference>
<comment type="subcellular location">
    <subcellularLocation>
        <location evidence="11">Endomembrane system</location>
        <topology evidence="11">Lipid-anchor</topology>
        <orientation evidence="11">Cytoplasmic side</orientation>
    </subcellularLocation>
</comment>
<proteinExistence type="evidence at transcript level"/>
<dbReference type="SMART" id="SM00173">
    <property type="entry name" value="RAS"/>
    <property type="match status" value="1"/>
</dbReference>
<dbReference type="GO" id="GO:0016020">
    <property type="term" value="C:membrane"/>
    <property type="evidence" value="ECO:0007669"/>
    <property type="project" value="InterPro"/>
</dbReference>
<keyword evidence="5" id="KW-0460">Magnesium</keyword>
<comment type="similarity">
    <text evidence="10">Belongs to the small GTPase superfamily. Rheb family.</text>
</comment>
<dbReference type="AlphaFoldDB" id="A0A2R4IKY0"/>
<dbReference type="Gene3D" id="3.40.50.300">
    <property type="entry name" value="P-loop containing nucleotide triphosphate hydrolases"/>
    <property type="match status" value="1"/>
</dbReference>
<dbReference type="PRINTS" id="PR00449">
    <property type="entry name" value="RASTRNSFRMNG"/>
</dbReference>
<name>A0A2R4IKY0_9EUKA</name>
<dbReference type="PROSITE" id="PS51419">
    <property type="entry name" value="RAB"/>
    <property type="match status" value="1"/>
</dbReference>
<dbReference type="InterPro" id="IPR020849">
    <property type="entry name" value="Small_GTPase_Ras-type"/>
</dbReference>
<reference evidence="14" key="1">
    <citation type="journal article" date="2018" name="Sci. Rep.">
        <title>Extensive molecular tinkering in the evolution of the membrane attachment mode of the Rheb GTPase.</title>
        <authorList>
            <person name="Zahonova K."/>
            <person name="Petrzelkova R."/>
            <person name="Valach M."/>
            <person name="Yazaki E."/>
            <person name="Tikhonenkov D.V."/>
            <person name="Butenko A."/>
            <person name="Janouskovec J."/>
            <person name="Hrda S."/>
            <person name="Klimes V."/>
            <person name="Burger G."/>
            <person name="Inagaki Y."/>
            <person name="Keeling P.J."/>
            <person name="Hampl V."/>
            <person name="Flegontov P."/>
            <person name="Yurchenko V."/>
            <person name="Elias M."/>
        </authorList>
    </citation>
    <scope>NUCLEOTIDE SEQUENCE</scope>
    <source>
        <strain evidence="14">Colp-4b</strain>
    </source>
</reference>
<evidence type="ECO:0000256" key="3">
    <source>
        <dbReference type="ARBA" id="ARBA00022741"/>
    </source>
</evidence>
<dbReference type="EMBL" id="MG905959">
    <property type="protein sequence ID" value="AVV26999.1"/>
    <property type="molecule type" value="mRNA"/>
</dbReference>
<dbReference type="Pfam" id="PF00071">
    <property type="entry name" value="Ras"/>
    <property type="match status" value="1"/>
</dbReference>
<dbReference type="GO" id="GO:0003924">
    <property type="term" value="F:GTPase activity"/>
    <property type="evidence" value="ECO:0007669"/>
    <property type="project" value="InterPro"/>
</dbReference>
<keyword evidence="1" id="KW-0488">Methylation</keyword>
<evidence type="ECO:0000313" key="14">
    <source>
        <dbReference type="EMBL" id="AVV26999.1"/>
    </source>
</evidence>
<feature type="compositionally biased region" description="Low complexity" evidence="13">
    <location>
        <begin position="46"/>
        <end position="56"/>
    </location>
</feature>
<comment type="catalytic activity">
    <reaction evidence="12">
        <text>GTP + H2O = GDP + phosphate + H(+)</text>
        <dbReference type="Rhea" id="RHEA:19669"/>
        <dbReference type="ChEBI" id="CHEBI:15377"/>
        <dbReference type="ChEBI" id="CHEBI:15378"/>
        <dbReference type="ChEBI" id="CHEBI:37565"/>
        <dbReference type="ChEBI" id="CHEBI:43474"/>
        <dbReference type="ChEBI" id="CHEBI:58189"/>
    </reaction>
    <physiologicalReaction direction="left-to-right" evidence="12">
        <dbReference type="Rhea" id="RHEA:19670"/>
    </physiologicalReaction>
</comment>
<feature type="region of interest" description="Disordered" evidence="13">
    <location>
        <begin position="39"/>
        <end position="60"/>
    </location>
</feature>
<evidence type="ECO:0000256" key="6">
    <source>
        <dbReference type="ARBA" id="ARBA00023134"/>
    </source>
</evidence>
<keyword evidence="7" id="KW-0472">Membrane</keyword>
<dbReference type="SUPFAM" id="SSF52540">
    <property type="entry name" value="P-loop containing nucleoside triphosphate hydrolases"/>
    <property type="match status" value="1"/>
</dbReference>